<proteinExistence type="predicted"/>
<feature type="compositionally biased region" description="Basic and acidic residues" evidence="2">
    <location>
        <begin position="1219"/>
        <end position="1233"/>
    </location>
</feature>
<keyword evidence="3" id="KW-1133">Transmembrane helix</keyword>
<feature type="coiled-coil region" evidence="1">
    <location>
        <begin position="547"/>
        <end position="579"/>
    </location>
</feature>
<keyword evidence="1" id="KW-0175">Coiled coil</keyword>
<feature type="coiled-coil region" evidence="1">
    <location>
        <begin position="610"/>
        <end position="637"/>
    </location>
</feature>
<feature type="coiled-coil region" evidence="1">
    <location>
        <begin position="131"/>
        <end position="179"/>
    </location>
</feature>
<feature type="compositionally biased region" description="Basic and acidic residues" evidence="2">
    <location>
        <begin position="1246"/>
        <end position="1255"/>
    </location>
</feature>
<evidence type="ECO:0000256" key="1">
    <source>
        <dbReference type="SAM" id="Coils"/>
    </source>
</evidence>
<keyword evidence="3" id="KW-0472">Membrane</keyword>
<feature type="compositionally biased region" description="Basic and acidic residues" evidence="2">
    <location>
        <begin position="41"/>
        <end position="54"/>
    </location>
</feature>
<name>A0AAV8RQ97_ENSVE</name>
<feature type="region of interest" description="Disordered" evidence="2">
    <location>
        <begin position="1211"/>
        <end position="1263"/>
    </location>
</feature>
<dbReference type="PANTHER" id="PTHR43049:SF1">
    <property type="entry name" value="EARLY ENDOSOME ANTIGEN"/>
    <property type="match status" value="1"/>
</dbReference>
<dbReference type="SUPFAM" id="SSF90257">
    <property type="entry name" value="Myosin rod fragments"/>
    <property type="match status" value="1"/>
</dbReference>
<sequence>MMAAEDPNLSIDPSGITHPRMKSPASGIIMAEDSEASSTDVKVEQSEKVHGGEKEYPIDADLVELVKKEGSNEDYKAAFDEEFIIEKELTDLKESSHMLKPVGELTENSGSNYLGTANSVPNINLLMEKKIKELELQFEAVTGELKLSESEKASLKFEVDRTNEELERMSRHYEELKLEQKIANDHILEILQKHGLHLETLREASTDKDMKHTGLLDMKEAFTSLSAELNMSKEKIKELEAELVSSAGKVHSLEDLNKNSSSQAELQTKRALQFENMLELAQMKANGMEDQLRKLQNELNGVYIKVADNTKIEEALRTASVELSESKERLKISKSQVADLEHKIVSMDSVIVELTVELNHHKASEEKIKTEVHALENLLSASKEDLKAKLLCLEEVQRRLQDQINERDVVEASLRNQEIHTTDLERNLSDSIKEKETLQSTVSDLNTKLSMNEKSCIRLEAKLQLADQNFSKTESLLSEALSYKEEIEQKLKSVEQLHHESRVALESATNRNLELENSVEARNLGEESIRAQLKESEIRLASAGMWNMELEEQLKVASVKRLDAEKETKELKYKVAEINDSLREMDNESSLLKCRFQGYEDRVGQLESSLSKSFSRNSELENQLNDLVEKCADEERANATHQRSFELEDLIHTSDKEKGKLEDLSVIQEKYLLEAKNVVQALQNDVKSLKVRVEHVEDNTETSSVQEKELHEKLQKAGEQWEQHVKAAEEVNARNLDLEVLHESLVKESEMELQEAEGNLKQKQYEAKELQEKSKSVEEHSARFKALIAEATEKVASLKADMERNAVKLVALKNNVEELEQKAPDAYLKAEQIFLEKDLLPETNSKLREELETQQLKVNELNALLSSIQAEKAGTTEQLASLVETITNLTGEHSRMLEVHSTTESHLKETELQLLVVIEKLKERDSETTDLKKKLLAVEAQLRAYEEQASESAVVAASHKGKLEEALLKLQNLGRLVEQLRGESVELKTENEDLDRRNLSLASDLSAHVTKISEIQIALNAATAERDDTSMQLHSSREAMENLKRQVNSDRESLQSQIRNMRSACALREAAITAKLKEHLNILEEREDLDGQLKQIQSELVLAHKAIIKQKELDHRRELEREASMKQSFTELEDKHQYVTLLEKHIEDLEKKLEDAETQHNKATEDNKKIVELSEELRKLRHKLSQTDEMEKKISELEHKLKLVHTTSGVEATDEAMDSETKDEMGVKSRDSELDTSTLSRRNNTKRNEIMHEAPRTASLTQTSHVATELSRAMSFKIIMGAAIMSLIIGVILGKRY</sequence>
<reference evidence="5 6" key="1">
    <citation type="submission" date="2022-12" db="EMBL/GenBank/DDBJ databases">
        <title>Chromosome-scale assembly of the Ensete ventricosum genome.</title>
        <authorList>
            <person name="Dussert Y."/>
            <person name="Stocks J."/>
            <person name="Wendawek A."/>
            <person name="Woldeyes F."/>
            <person name="Nichols R.A."/>
            <person name="Borrell J.S."/>
        </authorList>
    </citation>
    <scope>NUCLEOTIDE SEQUENCE [LARGE SCALE GENOMIC DNA]</scope>
    <source>
        <strain evidence="6">cv. Maze</strain>
        <tissue evidence="5">Seeds</tissue>
    </source>
</reference>
<feature type="coiled-coil region" evidence="1">
    <location>
        <begin position="1139"/>
        <end position="1200"/>
    </location>
</feature>
<evidence type="ECO:0000256" key="3">
    <source>
        <dbReference type="SAM" id="Phobius"/>
    </source>
</evidence>
<feature type="coiled-coil region" evidence="1">
    <location>
        <begin position="222"/>
        <end position="343"/>
    </location>
</feature>
<feature type="domain" description="WIT1/2 N-terminal helical bundle" evidence="4">
    <location>
        <begin position="218"/>
        <end position="348"/>
    </location>
</feature>
<protein>
    <recommendedName>
        <fullName evidence="4">WIT1/2 N-terminal helical bundle domain-containing protein</fullName>
    </recommendedName>
</protein>
<feature type="coiled-coil region" evidence="1">
    <location>
        <begin position="928"/>
        <end position="997"/>
    </location>
</feature>
<feature type="coiled-coil region" evidence="1">
    <location>
        <begin position="672"/>
        <end position="871"/>
    </location>
</feature>
<comment type="caution">
    <text evidence="5">The sequence shown here is derived from an EMBL/GenBank/DDBJ whole genome shotgun (WGS) entry which is preliminary data.</text>
</comment>
<dbReference type="PANTHER" id="PTHR43049">
    <property type="entry name" value="EARLY ENDOSOME ANTIGEN"/>
    <property type="match status" value="1"/>
</dbReference>
<dbReference type="Pfam" id="PF26581">
    <property type="entry name" value="WIT1_2_N"/>
    <property type="match status" value="1"/>
</dbReference>
<feature type="coiled-coil region" evidence="1">
    <location>
        <begin position="383"/>
        <end position="413"/>
    </location>
</feature>
<feature type="region of interest" description="Disordered" evidence="2">
    <location>
        <begin position="1"/>
        <end position="54"/>
    </location>
</feature>
<keyword evidence="3" id="KW-0812">Transmembrane</keyword>
<gene>
    <name evidence="5" type="ORF">OPV22_004856</name>
</gene>
<organism evidence="5 6">
    <name type="scientific">Ensete ventricosum</name>
    <name type="common">Abyssinian banana</name>
    <name type="synonym">Musa ensete</name>
    <dbReference type="NCBI Taxonomy" id="4639"/>
    <lineage>
        <taxon>Eukaryota</taxon>
        <taxon>Viridiplantae</taxon>
        <taxon>Streptophyta</taxon>
        <taxon>Embryophyta</taxon>
        <taxon>Tracheophyta</taxon>
        <taxon>Spermatophyta</taxon>
        <taxon>Magnoliopsida</taxon>
        <taxon>Liliopsida</taxon>
        <taxon>Zingiberales</taxon>
        <taxon>Musaceae</taxon>
        <taxon>Ensete</taxon>
    </lineage>
</organism>
<evidence type="ECO:0000256" key="2">
    <source>
        <dbReference type="SAM" id="MobiDB-lite"/>
    </source>
</evidence>
<evidence type="ECO:0000313" key="5">
    <source>
        <dbReference type="EMBL" id="KAJ8503970.1"/>
    </source>
</evidence>
<keyword evidence="6" id="KW-1185">Reference proteome</keyword>
<feature type="transmembrane region" description="Helical" evidence="3">
    <location>
        <begin position="1274"/>
        <end position="1294"/>
    </location>
</feature>
<dbReference type="Proteomes" id="UP001222027">
    <property type="component" value="Unassembled WGS sequence"/>
</dbReference>
<accession>A0AAV8RQ97</accession>
<dbReference type="InterPro" id="IPR058610">
    <property type="entry name" value="WIT1_2_N"/>
</dbReference>
<feature type="coiled-coil region" evidence="1">
    <location>
        <begin position="1026"/>
        <end position="1064"/>
    </location>
</feature>
<evidence type="ECO:0000259" key="4">
    <source>
        <dbReference type="Pfam" id="PF26581"/>
    </source>
</evidence>
<dbReference type="EMBL" id="JAQQAF010000002">
    <property type="protein sequence ID" value="KAJ8503970.1"/>
    <property type="molecule type" value="Genomic_DNA"/>
</dbReference>
<evidence type="ECO:0000313" key="6">
    <source>
        <dbReference type="Proteomes" id="UP001222027"/>
    </source>
</evidence>